<dbReference type="OrthoDB" id="89851at2"/>
<evidence type="ECO:0000256" key="1">
    <source>
        <dbReference type="SAM" id="Coils"/>
    </source>
</evidence>
<feature type="coiled-coil region" evidence="1">
    <location>
        <begin position="36"/>
        <end position="103"/>
    </location>
</feature>
<evidence type="ECO:0000313" key="3">
    <source>
        <dbReference type="Proteomes" id="UP000016231"/>
    </source>
</evidence>
<dbReference type="EMBL" id="CP003700">
    <property type="protein sequence ID" value="EEU33016.1"/>
    <property type="molecule type" value="Genomic_DNA"/>
</dbReference>
<evidence type="ECO:0000313" key="2">
    <source>
        <dbReference type="EMBL" id="EEU33016.1"/>
    </source>
</evidence>
<sequence length="207" mass="23471">MKKYETLLEKRINIQLFAEPGEPKTFTQEEVDKMIETRLKRENEKFEKAKKELERQHNESIEDYEERIKNANLTAEEKHKKEIDKIQKDLDAKNAELTKIKTDEIKKATLTKYKMPDKFLDRISGVTEEEIEASVKGFAEVMGEYVKGLGASGVPGAMNGGSNGGADKKAQLEDLRKKAFESGSDIDRANYVRAKQELKAENAGGNE</sequence>
<dbReference type="HOGENOM" id="CLU_117568_0_0_0"/>
<accession>C7XQC3</accession>
<dbReference type="STRING" id="469604.HMPREF0946_01089"/>
<proteinExistence type="predicted"/>
<gene>
    <name evidence="2" type="ORF">HMPREF0946_01089</name>
</gene>
<dbReference type="RefSeq" id="WP_008799880.1">
    <property type="nucleotide sequence ID" value="NC_022196.1"/>
</dbReference>
<dbReference type="Pfam" id="PF14265">
    <property type="entry name" value="DUF4355"/>
    <property type="match status" value="1"/>
</dbReference>
<dbReference type="InterPro" id="IPR025580">
    <property type="entry name" value="Gp46"/>
</dbReference>
<dbReference type="eggNOG" id="ENOG5032REC">
    <property type="taxonomic scope" value="Bacteria"/>
</dbReference>
<dbReference type="Proteomes" id="UP000016231">
    <property type="component" value="Chromosome"/>
</dbReference>
<dbReference type="KEGG" id="fnc:HMPREF0946_01089"/>
<name>C7XQC3_FUSVC</name>
<keyword evidence="1" id="KW-0175">Coiled coil</keyword>
<reference evidence="2 3" key="1">
    <citation type="submission" date="2013-08" db="EMBL/GenBank/DDBJ databases">
        <title>The Genome Sequence of Fusobacterium sp. 3_1_36A2.</title>
        <authorList>
            <consortium name="The Broad Institute Genome Sequencing Platform"/>
            <person name="Earl A."/>
            <person name="Ward D."/>
            <person name="Feldgarden M."/>
            <person name="Gevers D."/>
            <person name="Strauss J."/>
            <person name="White A."/>
            <person name="Allen-Vercoe E."/>
            <person name="Walker B."/>
            <person name="Young S.K."/>
            <person name="Zeng Q."/>
            <person name="Gargeya S."/>
            <person name="Fitzgerald M."/>
            <person name="Haas B."/>
            <person name="Abouelleil A."/>
            <person name="Alvarado L."/>
            <person name="Arachchi H.M."/>
            <person name="Berlin A.M."/>
            <person name="Chapman S.B."/>
            <person name="Goldberg J."/>
            <person name="Griggs A."/>
            <person name="Gujja S."/>
            <person name="Hansen M."/>
            <person name="Howarth C."/>
            <person name="Imamovic A."/>
            <person name="Larimer J."/>
            <person name="McCowen C."/>
            <person name="Montmayeur A."/>
            <person name="Murphy C."/>
            <person name="Neiman D."/>
            <person name="Pearson M."/>
            <person name="Priest M."/>
            <person name="Roberts A."/>
            <person name="Saif S."/>
            <person name="Shea T."/>
            <person name="Sisk P."/>
            <person name="Sykes S."/>
            <person name="Wortman J."/>
            <person name="Nusbaum C."/>
            <person name="Birren B."/>
        </authorList>
    </citation>
    <scope>NUCLEOTIDE SEQUENCE [LARGE SCALE GENOMIC DNA]</scope>
    <source>
        <strain evidence="2 3">3_1_36A2</strain>
    </source>
</reference>
<protein>
    <recommendedName>
        <fullName evidence="4">Phage capsid protein</fullName>
    </recommendedName>
</protein>
<evidence type="ECO:0008006" key="4">
    <source>
        <dbReference type="Google" id="ProtNLM"/>
    </source>
</evidence>
<organism evidence="2 3">
    <name type="scientific">Fusobacterium vincentii 3_1_36A2</name>
    <dbReference type="NCBI Taxonomy" id="469604"/>
    <lineage>
        <taxon>Bacteria</taxon>
        <taxon>Fusobacteriati</taxon>
        <taxon>Fusobacteriota</taxon>
        <taxon>Fusobacteriia</taxon>
        <taxon>Fusobacteriales</taxon>
        <taxon>Fusobacteriaceae</taxon>
        <taxon>Fusobacterium</taxon>
    </lineage>
</organism>
<dbReference type="AlphaFoldDB" id="C7XQC3"/>